<keyword evidence="3" id="KW-1185">Reference proteome</keyword>
<dbReference type="Proteomes" id="UP001152747">
    <property type="component" value="Unassembled WGS sequence"/>
</dbReference>
<organism evidence="2 3">
    <name type="scientific">Caenorhabditis angaria</name>
    <dbReference type="NCBI Taxonomy" id="860376"/>
    <lineage>
        <taxon>Eukaryota</taxon>
        <taxon>Metazoa</taxon>
        <taxon>Ecdysozoa</taxon>
        <taxon>Nematoda</taxon>
        <taxon>Chromadorea</taxon>
        <taxon>Rhabditida</taxon>
        <taxon>Rhabditina</taxon>
        <taxon>Rhabditomorpha</taxon>
        <taxon>Rhabditoidea</taxon>
        <taxon>Rhabditidae</taxon>
        <taxon>Peloderinae</taxon>
        <taxon>Caenorhabditis</taxon>
    </lineage>
</organism>
<dbReference type="OrthoDB" id="5779952at2759"/>
<comment type="caution">
    <text evidence="2">The sequence shown here is derived from an EMBL/GenBank/DDBJ whole genome shotgun (WGS) entry which is preliminary data.</text>
</comment>
<evidence type="ECO:0008006" key="4">
    <source>
        <dbReference type="Google" id="ProtNLM"/>
    </source>
</evidence>
<protein>
    <recommendedName>
        <fullName evidence="4">EB domain-containing protein</fullName>
    </recommendedName>
</protein>
<proteinExistence type="predicted"/>
<feature type="signal peptide" evidence="1">
    <location>
        <begin position="1"/>
        <end position="16"/>
    </location>
</feature>
<name>A0A9P1IX91_9PELO</name>
<gene>
    <name evidence="2" type="ORF">CAMP_LOCUS15534</name>
</gene>
<sequence length="114" mass="13012">MKLLFFIFGIVMLTAARYLEDINEVECSIVAILSNLREESDECNLKNLMTPEKPPAIKSSTKRDIKKLPFLPSCLPNEQCRVNGRRTCICAQKNICEPEQGNQKYSCVAFSYFL</sequence>
<evidence type="ECO:0000313" key="2">
    <source>
        <dbReference type="EMBL" id="CAI5452897.1"/>
    </source>
</evidence>
<reference evidence="2" key="1">
    <citation type="submission" date="2022-11" db="EMBL/GenBank/DDBJ databases">
        <authorList>
            <person name="Kikuchi T."/>
        </authorList>
    </citation>
    <scope>NUCLEOTIDE SEQUENCE</scope>
    <source>
        <strain evidence="2">PS1010</strain>
    </source>
</reference>
<dbReference type="EMBL" id="CANHGI010000005">
    <property type="protein sequence ID" value="CAI5452897.1"/>
    <property type="molecule type" value="Genomic_DNA"/>
</dbReference>
<feature type="chain" id="PRO_5040118210" description="EB domain-containing protein" evidence="1">
    <location>
        <begin position="17"/>
        <end position="114"/>
    </location>
</feature>
<keyword evidence="1" id="KW-0732">Signal</keyword>
<evidence type="ECO:0000256" key="1">
    <source>
        <dbReference type="SAM" id="SignalP"/>
    </source>
</evidence>
<evidence type="ECO:0000313" key="3">
    <source>
        <dbReference type="Proteomes" id="UP001152747"/>
    </source>
</evidence>
<dbReference type="AlphaFoldDB" id="A0A9P1IX91"/>
<accession>A0A9P1IX91</accession>